<accession>A0A917LYX5</accession>
<proteinExistence type="predicted"/>
<sequence length="430" mass="43332">MLSDPSTCMAPNGPYQHVYVTVTDIKANTNATAGDGDSSWVDLTPSLAGAPQQIDLLGLANNQCFLATLGDALELQAGNYQQIRVILADNSATSNIKNNACTSSANCLVLSDGSTHTLQLSSESKTGIKIPSGQIEGGGFNIAAGQTKDLDIDFNTCVSIVEQGNGQYRLKPVLHAGEVSTTSSSINGTVVDSATNKQIDGEVTVALEQPDSSGIDRVFMSTLTDASGHFVFCPLPQGTYDVVIVGQNTSGVVYSPTVVTGVSTGSAVSTVALHALPVVSVGSATLQGQVTSQNAANPAAATGIDAQLSTLEAVSSTLTVTVPLVPSTTQSSVVAAITTASNSACPTNTDCANYSLSVSAGAPFVGAFAAGGTTLTQSTLPASYTVDGIAFVPSSGGTLDCSPNELKATAVMPAPGAPLPVSTLAFAGCQ</sequence>
<organism evidence="2 3">
    <name type="scientific">Edaphobacter dinghuensis</name>
    <dbReference type="NCBI Taxonomy" id="1560005"/>
    <lineage>
        <taxon>Bacteria</taxon>
        <taxon>Pseudomonadati</taxon>
        <taxon>Acidobacteriota</taxon>
        <taxon>Terriglobia</taxon>
        <taxon>Terriglobales</taxon>
        <taxon>Acidobacteriaceae</taxon>
        <taxon>Edaphobacter</taxon>
    </lineage>
</organism>
<feature type="domain" description="DUF4382" evidence="1">
    <location>
        <begin position="10"/>
        <end position="172"/>
    </location>
</feature>
<dbReference type="AlphaFoldDB" id="A0A917LYX5"/>
<reference evidence="2" key="1">
    <citation type="journal article" date="2014" name="Int. J. Syst. Evol. Microbiol.">
        <title>Complete genome sequence of Corynebacterium casei LMG S-19264T (=DSM 44701T), isolated from a smear-ripened cheese.</title>
        <authorList>
            <consortium name="US DOE Joint Genome Institute (JGI-PGF)"/>
            <person name="Walter F."/>
            <person name="Albersmeier A."/>
            <person name="Kalinowski J."/>
            <person name="Ruckert C."/>
        </authorList>
    </citation>
    <scope>NUCLEOTIDE SEQUENCE</scope>
    <source>
        <strain evidence="2">CGMCC 1.12997</strain>
    </source>
</reference>
<dbReference type="Gene3D" id="2.60.40.1120">
    <property type="entry name" value="Carboxypeptidase-like, regulatory domain"/>
    <property type="match status" value="1"/>
</dbReference>
<gene>
    <name evidence="2" type="ORF">GCM10011585_03070</name>
</gene>
<evidence type="ECO:0000259" key="1">
    <source>
        <dbReference type="Pfam" id="PF14321"/>
    </source>
</evidence>
<dbReference type="Proteomes" id="UP000647241">
    <property type="component" value="Unassembled WGS sequence"/>
</dbReference>
<reference evidence="2" key="2">
    <citation type="submission" date="2020-09" db="EMBL/GenBank/DDBJ databases">
        <authorList>
            <person name="Sun Q."/>
            <person name="Zhou Y."/>
        </authorList>
    </citation>
    <scope>NUCLEOTIDE SEQUENCE</scope>
    <source>
        <strain evidence="2">CGMCC 1.12997</strain>
    </source>
</reference>
<name>A0A917LYX5_9BACT</name>
<evidence type="ECO:0000313" key="3">
    <source>
        <dbReference type="Proteomes" id="UP000647241"/>
    </source>
</evidence>
<protein>
    <recommendedName>
        <fullName evidence="1">DUF4382 domain-containing protein</fullName>
    </recommendedName>
</protein>
<dbReference type="SUPFAM" id="SSF117074">
    <property type="entry name" value="Hypothetical protein PA1324"/>
    <property type="match status" value="1"/>
</dbReference>
<dbReference type="InterPro" id="IPR025491">
    <property type="entry name" value="DUF4382"/>
</dbReference>
<dbReference type="EMBL" id="BMGT01000001">
    <property type="protein sequence ID" value="GGG64835.1"/>
    <property type="molecule type" value="Genomic_DNA"/>
</dbReference>
<evidence type="ECO:0000313" key="2">
    <source>
        <dbReference type="EMBL" id="GGG64835.1"/>
    </source>
</evidence>
<dbReference type="Pfam" id="PF14321">
    <property type="entry name" value="DUF4382"/>
    <property type="match status" value="1"/>
</dbReference>
<comment type="caution">
    <text evidence="2">The sequence shown here is derived from an EMBL/GenBank/DDBJ whole genome shotgun (WGS) entry which is preliminary data.</text>
</comment>
<keyword evidence="3" id="KW-1185">Reference proteome</keyword>